<evidence type="ECO:0000256" key="2">
    <source>
        <dbReference type="ARBA" id="ARBA00022801"/>
    </source>
</evidence>
<dbReference type="GO" id="GO:0003676">
    <property type="term" value="F:nucleic acid binding"/>
    <property type="evidence" value="ECO:0007669"/>
    <property type="project" value="InterPro"/>
</dbReference>
<dbReference type="OrthoDB" id="6141277at2759"/>
<dbReference type="Gene3D" id="3.30.420.10">
    <property type="entry name" value="Ribonuclease H-like superfamily/Ribonuclease H"/>
    <property type="match status" value="1"/>
</dbReference>
<dbReference type="InterPro" id="IPR036397">
    <property type="entry name" value="RNaseH_sf"/>
</dbReference>
<dbReference type="GO" id="GO:0008408">
    <property type="term" value="F:3'-5' exonuclease activity"/>
    <property type="evidence" value="ECO:0007669"/>
    <property type="project" value="TreeGrafter"/>
</dbReference>
<name>A0A6J7ZW14_MYTCO</name>
<evidence type="ECO:0000256" key="3">
    <source>
        <dbReference type="ARBA" id="ARBA00022839"/>
    </source>
</evidence>
<feature type="domain" description="Exonuclease" evidence="4">
    <location>
        <begin position="156"/>
        <end position="331"/>
    </location>
</feature>
<dbReference type="EMBL" id="CACVKT020000318">
    <property type="protein sequence ID" value="CAC5358203.1"/>
    <property type="molecule type" value="Genomic_DNA"/>
</dbReference>
<proteinExistence type="predicted"/>
<dbReference type="Pfam" id="PF00929">
    <property type="entry name" value="RNase_T"/>
    <property type="match status" value="1"/>
</dbReference>
<reference evidence="5 6" key="1">
    <citation type="submission" date="2020-06" db="EMBL/GenBank/DDBJ databases">
        <authorList>
            <person name="Li R."/>
            <person name="Bekaert M."/>
        </authorList>
    </citation>
    <scope>NUCLEOTIDE SEQUENCE [LARGE SCALE GENOMIC DNA]</scope>
    <source>
        <strain evidence="6">wild</strain>
    </source>
</reference>
<dbReference type="Proteomes" id="UP000507470">
    <property type="component" value="Unassembled WGS sequence"/>
</dbReference>
<keyword evidence="1" id="KW-0540">Nuclease</keyword>
<dbReference type="InterPro" id="IPR013520">
    <property type="entry name" value="Ribonucl_H"/>
</dbReference>
<dbReference type="AlphaFoldDB" id="A0A6J7ZW14"/>
<accession>A0A6J7ZW14</accession>
<evidence type="ECO:0000313" key="5">
    <source>
        <dbReference type="EMBL" id="CAC5358203.1"/>
    </source>
</evidence>
<dbReference type="PANTHER" id="PTHR30231">
    <property type="entry name" value="DNA POLYMERASE III SUBUNIT EPSILON"/>
    <property type="match status" value="1"/>
</dbReference>
<organism evidence="5 6">
    <name type="scientific">Mytilus coruscus</name>
    <name type="common">Sea mussel</name>
    <dbReference type="NCBI Taxonomy" id="42192"/>
    <lineage>
        <taxon>Eukaryota</taxon>
        <taxon>Metazoa</taxon>
        <taxon>Spiralia</taxon>
        <taxon>Lophotrochozoa</taxon>
        <taxon>Mollusca</taxon>
        <taxon>Bivalvia</taxon>
        <taxon>Autobranchia</taxon>
        <taxon>Pteriomorphia</taxon>
        <taxon>Mytilida</taxon>
        <taxon>Mytiloidea</taxon>
        <taxon>Mytilidae</taxon>
        <taxon>Mytilinae</taxon>
        <taxon>Mytilus</taxon>
    </lineage>
</organism>
<keyword evidence="2" id="KW-0378">Hydrolase</keyword>
<evidence type="ECO:0000313" key="6">
    <source>
        <dbReference type="Proteomes" id="UP000507470"/>
    </source>
</evidence>
<keyword evidence="6" id="KW-1185">Reference proteome</keyword>
<gene>
    <name evidence="5" type="ORF">MCOR_1555</name>
</gene>
<sequence length="390" mass="44303">MHTVITIIEQLRDDLLKLFQRFADRSDRLIHIGTSQANESLNHIIATKAHKAKHFGGSESLNYRVAAGVAKMNGGRKYIVDVNENHGLSPGKVTVTKTIKLDEKPKRDGEKKSYRLLKGRKKITMGPDGDHLDIDTIPDPSDLELLTRVDIDSNEDFCVVIETTGFGSDFEIVQLSAVCNKGEFDKYIIPTKSIHPKSTEVTHLFSTGTRLHYKGRQLVTEPKENALNSFVDWLPKIHYWLHINVKQFDAKILVSQMQPSNSSILQNLQDHILGFSDTFPLFRVKYLKRKSYSQSSLANDILQTTYNAHNALDDVKMLKELIEVENAKEQLIENSFVVHDIERQLKMFHAKKHLMVSYNGVIREKIMSKARCDRAAGSGLSFEHIKSSFS</sequence>
<dbReference type="SMART" id="SM00479">
    <property type="entry name" value="EXOIII"/>
    <property type="match status" value="1"/>
</dbReference>
<evidence type="ECO:0000259" key="4">
    <source>
        <dbReference type="SMART" id="SM00479"/>
    </source>
</evidence>
<dbReference type="InterPro" id="IPR012337">
    <property type="entry name" value="RNaseH-like_sf"/>
</dbReference>
<keyword evidence="3" id="KW-0269">Exonuclease</keyword>
<dbReference type="PANTHER" id="PTHR30231:SF4">
    <property type="entry name" value="PROTEIN NEN2"/>
    <property type="match status" value="1"/>
</dbReference>
<evidence type="ECO:0000256" key="1">
    <source>
        <dbReference type="ARBA" id="ARBA00022722"/>
    </source>
</evidence>
<dbReference type="SUPFAM" id="SSF53098">
    <property type="entry name" value="Ribonuclease H-like"/>
    <property type="match status" value="1"/>
</dbReference>
<protein>
    <recommendedName>
        <fullName evidence="4">Exonuclease domain-containing protein</fullName>
    </recommendedName>
</protein>